<feature type="region of interest" description="Disordered" evidence="10">
    <location>
        <begin position="121"/>
        <end position="187"/>
    </location>
</feature>
<dbReference type="InterPro" id="IPR027417">
    <property type="entry name" value="P-loop_NTPase"/>
</dbReference>
<evidence type="ECO:0000259" key="12">
    <source>
        <dbReference type="PROSITE" id="PS51198"/>
    </source>
</evidence>
<gene>
    <name evidence="14" type="ORF">ACHAXA_003885</name>
</gene>
<keyword evidence="1 9" id="KW-0547">Nucleotide-binding</keyword>
<keyword evidence="5" id="KW-0413">Isomerase</keyword>
<keyword evidence="2 9" id="KW-0378">Hydrolase</keyword>
<evidence type="ECO:0000256" key="4">
    <source>
        <dbReference type="ARBA" id="ARBA00022840"/>
    </source>
</evidence>
<protein>
    <recommendedName>
        <fullName evidence="7">DNA 3'-5' helicase</fullName>
        <ecNumber evidence="7">5.6.2.4</ecNumber>
    </recommendedName>
</protein>
<proteinExistence type="predicted"/>
<dbReference type="EMBL" id="JALLPB020000382">
    <property type="protein sequence ID" value="KAL3809735.1"/>
    <property type="molecule type" value="Genomic_DNA"/>
</dbReference>
<dbReference type="Proteomes" id="UP001530377">
    <property type="component" value="Unassembled WGS sequence"/>
</dbReference>
<dbReference type="GO" id="GO:0043138">
    <property type="term" value="F:3'-5' DNA helicase activity"/>
    <property type="evidence" value="ECO:0007669"/>
    <property type="project" value="UniProtKB-EC"/>
</dbReference>
<feature type="domain" description="UvrD-like helicase ATP-binding" evidence="12">
    <location>
        <begin position="200"/>
        <end position="646"/>
    </location>
</feature>
<dbReference type="PANTHER" id="PTHR11070">
    <property type="entry name" value="UVRD / RECB / PCRA DNA HELICASE FAMILY MEMBER"/>
    <property type="match status" value="1"/>
</dbReference>
<dbReference type="EC" id="5.6.2.4" evidence="7"/>
<dbReference type="InterPro" id="IPR000212">
    <property type="entry name" value="DNA_helicase_UvrD/REP"/>
</dbReference>
<dbReference type="PROSITE" id="PS51217">
    <property type="entry name" value="UVRD_HELICASE_CTER"/>
    <property type="match status" value="1"/>
</dbReference>
<accession>A0ABD3R9Q2</accession>
<evidence type="ECO:0000256" key="3">
    <source>
        <dbReference type="ARBA" id="ARBA00022806"/>
    </source>
</evidence>
<evidence type="ECO:0000256" key="7">
    <source>
        <dbReference type="ARBA" id="ARBA00034808"/>
    </source>
</evidence>
<feature type="domain" description="UvrD-like helicase C-terminal" evidence="13">
    <location>
        <begin position="661"/>
        <end position="985"/>
    </location>
</feature>
<evidence type="ECO:0000256" key="1">
    <source>
        <dbReference type="ARBA" id="ARBA00022741"/>
    </source>
</evidence>
<keyword evidence="11" id="KW-0732">Signal</keyword>
<name>A0ABD3R9Q2_9STRA</name>
<dbReference type="PANTHER" id="PTHR11070:SF2">
    <property type="entry name" value="ATP-DEPENDENT DNA HELICASE SRS2"/>
    <property type="match status" value="1"/>
</dbReference>
<comment type="catalytic activity">
    <reaction evidence="8">
        <text>ATP + H2O = ADP + phosphate + H(+)</text>
        <dbReference type="Rhea" id="RHEA:13065"/>
        <dbReference type="ChEBI" id="CHEBI:15377"/>
        <dbReference type="ChEBI" id="CHEBI:15378"/>
        <dbReference type="ChEBI" id="CHEBI:30616"/>
        <dbReference type="ChEBI" id="CHEBI:43474"/>
        <dbReference type="ChEBI" id="CHEBI:456216"/>
        <dbReference type="EC" id="5.6.2.4"/>
    </reaction>
</comment>
<evidence type="ECO:0000256" key="10">
    <source>
        <dbReference type="SAM" id="MobiDB-lite"/>
    </source>
</evidence>
<evidence type="ECO:0000313" key="15">
    <source>
        <dbReference type="Proteomes" id="UP001530377"/>
    </source>
</evidence>
<keyword evidence="15" id="KW-1185">Reference proteome</keyword>
<comment type="catalytic activity">
    <reaction evidence="6">
        <text>Couples ATP hydrolysis with the unwinding of duplex DNA by translocating in the 3'-5' direction.</text>
        <dbReference type="EC" id="5.6.2.4"/>
    </reaction>
</comment>
<evidence type="ECO:0000259" key="13">
    <source>
        <dbReference type="PROSITE" id="PS51217"/>
    </source>
</evidence>
<dbReference type="Gene3D" id="1.10.486.10">
    <property type="entry name" value="PCRA, domain 4"/>
    <property type="match status" value="1"/>
</dbReference>
<dbReference type="InterPro" id="IPR014017">
    <property type="entry name" value="DNA_helicase_UvrD-like_C"/>
</dbReference>
<dbReference type="CDD" id="cd17932">
    <property type="entry name" value="DEXQc_UvrD"/>
    <property type="match status" value="1"/>
</dbReference>
<comment type="caution">
    <text evidence="14">The sequence shown here is derived from an EMBL/GenBank/DDBJ whole genome shotgun (WGS) entry which is preliminary data.</text>
</comment>
<dbReference type="PROSITE" id="PS51198">
    <property type="entry name" value="UVRD_HELICASE_ATP_BIND"/>
    <property type="match status" value="1"/>
</dbReference>
<organism evidence="14 15">
    <name type="scientific">Cyclostephanos tholiformis</name>
    <dbReference type="NCBI Taxonomy" id="382380"/>
    <lineage>
        <taxon>Eukaryota</taxon>
        <taxon>Sar</taxon>
        <taxon>Stramenopiles</taxon>
        <taxon>Ochrophyta</taxon>
        <taxon>Bacillariophyta</taxon>
        <taxon>Coscinodiscophyceae</taxon>
        <taxon>Thalassiosirophycidae</taxon>
        <taxon>Stephanodiscales</taxon>
        <taxon>Stephanodiscaceae</taxon>
        <taxon>Cyclostephanos</taxon>
    </lineage>
</organism>
<feature type="compositionally biased region" description="Low complexity" evidence="10">
    <location>
        <begin position="121"/>
        <end position="131"/>
    </location>
</feature>
<feature type="compositionally biased region" description="Low complexity" evidence="10">
    <location>
        <begin position="177"/>
        <end position="187"/>
    </location>
</feature>
<dbReference type="GO" id="GO:0005524">
    <property type="term" value="F:ATP binding"/>
    <property type="evidence" value="ECO:0007669"/>
    <property type="project" value="UniProtKB-UniRule"/>
</dbReference>
<feature type="chain" id="PRO_5044871139" description="DNA 3'-5' helicase" evidence="11">
    <location>
        <begin position="20"/>
        <end position="1055"/>
    </location>
</feature>
<evidence type="ECO:0000256" key="6">
    <source>
        <dbReference type="ARBA" id="ARBA00034617"/>
    </source>
</evidence>
<evidence type="ECO:0000256" key="9">
    <source>
        <dbReference type="PROSITE-ProRule" id="PRU00560"/>
    </source>
</evidence>
<dbReference type="Pfam" id="PF13361">
    <property type="entry name" value="UvrD_C"/>
    <property type="match status" value="1"/>
</dbReference>
<feature type="binding site" evidence="9">
    <location>
        <begin position="221"/>
        <end position="228"/>
    </location>
    <ligand>
        <name>ATP</name>
        <dbReference type="ChEBI" id="CHEBI:30616"/>
    </ligand>
</feature>
<evidence type="ECO:0000256" key="2">
    <source>
        <dbReference type="ARBA" id="ARBA00022801"/>
    </source>
</evidence>
<dbReference type="Pfam" id="PF00580">
    <property type="entry name" value="UvrD-helicase"/>
    <property type="match status" value="1"/>
</dbReference>
<dbReference type="GO" id="GO:0016787">
    <property type="term" value="F:hydrolase activity"/>
    <property type="evidence" value="ECO:0007669"/>
    <property type="project" value="UniProtKB-UniRule"/>
</dbReference>
<dbReference type="InterPro" id="IPR014016">
    <property type="entry name" value="UvrD-like_ATP-bd"/>
</dbReference>
<dbReference type="AlphaFoldDB" id="A0ABD3R9Q2"/>
<reference evidence="14 15" key="1">
    <citation type="submission" date="2024-10" db="EMBL/GenBank/DDBJ databases">
        <title>Updated reference genomes for cyclostephanoid diatoms.</title>
        <authorList>
            <person name="Roberts W.R."/>
            <person name="Alverson A.J."/>
        </authorList>
    </citation>
    <scope>NUCLEOTIDE SEQUENCE [LARGE SCALE GENOMIC DNA]</scope>
    <source>
        <strain evidence="14 15">AJA228-03</strain>
    </source>
</reference>
<dbReference type="SUPFAM" id="SSF52540">
    <property type="entry name" value="P-loop containing nucleoside triphosphate hydrolases"/>
    <property type="match status" value="2"/>
</dbReference>
<keyword evidence="3 9" id="KW-0347">Helicase</keyword>
<evidence type="ECO:0000256" key="5">
    <source>
        <dbReference type="ARBA" id="ARBA00023235"/>
    </source>
</evidence>
<sequence>MLKILIIWAVVVLLSSPSGNVVVVVVSAEATTNNAAAVQRFRRHHQHRSTTMMSHPSAAATALCRGSIDVMFANNRHRRSHLQPISSFVGDVAPSRHLRCHHHHRHYSRYYDAARSTASFGTAPPAAGGPSRPRRICPMATTKTTGTPFPPPRPSDPAARTTTARPDDRRHHHRPIRIPTSLSSSSSYTTTIPPITLFDDLNENQRMAVLMPRYSITRVVAGPGAGKTRVLTCRIAHLLLSSEEGEQRRESNIRNGGGEGILAVTFTKKSAMEMERRLLESLSSYHATTKTTTTTSTSTIATQSSSLSDDFDADPIDVIHEDNIDGDVDSSPRELMMRTTVGTFHSVCSKILRKFGKEMGNLPSVRGNLPGVETTTMNITSSSTGDGVRALDGSFNILDQSDQLRLLKDLLQRHNIELKSPAPSFANGGGGRGGGNEIRPVTILNAISLLNTRDATFRTSFRNTRGGYGENDDVDDIEGKMSKRVYKIAMEIRHPFQMAKYAQNSVDFDDLILLTRELLLHHPEVRAILHRRWRHVLVDEFQDTSRVQLDLVRLLTTNSLFVVGDGDQSIYSWRGACPESMTDFEAAFHDRPHGWEKLLHDQGNEDVSTYLERIGGIGRGLGRREGGDAPMLKVRSVYLMENYRSTTNIVRAAQRIISTTERIVGANDSPISSAQDDIRRDMKPMRGDGPSPRVLACKDGKAEAKFVVQTVNSMVDSGDISPSSTVAIIYRTNAQSRLIEEACVENNLRYVVRGSSGTFYKRTEIQDCLAFLKVMYNPRDRSAWARAVKAPSRGIGETSLDEFFRYCDAVAEKHSKLGRDGIGMPTPLDVLMSFAPSDGTTPIVDVAALVPPRGIVSTRSMNRFLPFASSLRSLRRKAEVQGVSDFLLSVIDDLGLKSHFDAISKTKDEYEDRLGNVMELVRAAERYKADGPCISGSSFGEPTDTPLGNFLDDVALIADIAPDESGSDDGGRIVANLMTIHSSKGMEFDAVFLVGNEEGTFPTQRSIAEAMFKSKDAVRSRFLDILVSKRGATRKIVGKLGAFLPKEHNQANPVH</sequence>
<keyword evidence="4 9" id="KW-0067">ATP-binding</keyword>
<dbReference type="Gene3D" id="3.40.50.300">
    <property type="entry name" value="P-loop containing nucleotide triphosphate hydrolases"/>
    <property type="match status" value="3"/>
</dbReference>
<evidence type="ECO:0000313" key="14">
    <source>
        <dbReference type="EMBL" id="KAL3809735.1"/>
    </source>
</evidence>
<evidence type="ECO:0000256" key="11">
    <source>
        <dbReference type="SAM" id="SignalP"/>
    </source>
</evidence>
<feature type="signal peptide" evidence="11">
    <location>
        <begin position="1"/>
        <end position="19"/>
    </location>
</feature>
<evidence type="ECO:0000256" key="8">
    <source>
        <dbReference type="ARBA" id="ARBA00048988"/>
    </source>
</evidence>